<evidence type="ECO:0000256" key="3">
    <source>
        <dbReference type="ARBA" id="ARBA00022741"/>
    </source>
</evidence>
<reference evidence="7" key="1">
    <citation type="submission" date="2010-08" db="EMBL/GenBank/DDBJ databases">
        <authorList>
            <consortium name="Caenorhabditis japonica Sequencing Consortium"/>
            <person name="Wilson R.K."/>
        </authorList>
    </citation>
    <scope>NUCLEOTIDE SEQUENCE [LARGE SCALE GENOMIC DNA]</scope>
    <source>
        <strain evidence="7">DF5081</strain>
    </source>
</reference>
<reference evidence="6" key="2">
    <citation type="submission" date="2022-06" db="UniProtKB">
        <authorList>
            <consortium name="EnsemblMetazoa"/>
        </authorList>
    </citation>
    <scope>IDENTIFICATION</scope>
    <source>
        <strain evidence="6">DF5081</strain>
    </source>
</reference>
<evidence type="ECO:0000313" key="7">
    <source>
        <dbReference type="Proteomes" id="UP000005237"/>
    </source>
</evidence>
<accession>A0A8R1I575</accession>
<feature type="compositionally biased region" description="Polar residues" evidence="5">
    <location>
        <begin position="59"/>
        <end position="82"/>
    </location>
</feature>
<dbReference type="InterPro" id="IPR004344">
    <property type="entry name" value="TTL/TTLL_fam"/>
</dbReference>
<evidence type="ECO:0000313" key="6">
    <source>
        <dbReference type="EnsemblMetazoa" id="CJA18546.1"/>
    </source>
</evidence>
<dbReference type="GO" id="GO:0019098">
    <property type="term" value="P:reproductive behavior"/>
    <property type="evidence" value="ECO:0007669"/>
    <property type="project" value="UniProtKB-ARBA"/>
</dbReference>
<keyword evidence="3" id="KW-0547">Nucleotide-binding</keyword>
<dbReference type="Pfam" id="PF03133">
    <property type="entry name" value="TTL"/>
    <property type="match status" value="1"/>
</dbReference>
<evidence type="ECO:0000256" key="4">
    <source>
        <dbReference type="ARBA" id="ARBA00022840"/>
    </source>
</evidence>
<keyword evidence="7" id="KW-1185">Reference proteome</keyword>
<feature type="compositionally biased region" description="Basic residues" evidence="5">
    <location>
        <begin position="119"/>
        <end position="144"/>
    </location>
</feature>
<feature type="region of interest" description="Disordered" evidence="5">
    <location>
        <begin position="282"/>
        <end position="302"/>
    </location>
</feature>
<dbReference type="Proteomes" id="UP000005237">
    <property type="component" value="Unassembled WGS sequence"/>
</dbReference>
<feature type="compositionally biased region" description="Basic residues" evidence="5">
    <location>
        <begin position="1"/>
        <end position="10"/>
    </location>
</feature>
<feature type="compositionally biased region" description="Basic residues" evidence="5">
    <location>
        <begin position="185"/>
        <end position="198"/>
    </location>
</feature>
<evidence type="ECO:0000256" key="5">
    <source>
        <dbReference type="SAM" id="MobiDB-lite"/>
    </source>
</evidence>
<keyword evidence="4" id="KW-0067">ATP-binding</keyword>
<dbReference type="GO" id="GO:0000226">
    <property type="term" value="P:microtubule cytoskeleton organization"/>
    <property type="evidence" value="ECO:0007669"/>
    <property type="project" value="TreeGrafter"/>
</dbReference>
<dbReference type="PANTHER" id="PTHR12241:SF154">
    <property type="entry name" value="TUBULIN POLYGLUTAMYLASE TTLL11"/>
    <property type="match status" value="1"/>
</dbReference>
<dbReference type="GO" id="GO:0015631">
    <property type="term" value="F:tubulin binding"/>
    <property type="evidence" value="ECO:0007669"/>
    <property type="project" value="TreeGrafter"/>
</dbReference>
<dbReference type="PROSITE" id="PS51221">
    <property type="entry name" value="TTL"/>
    <property type="match status" value="1"/>
</dbReference>
<dbReference type="Gene3D" id="3.30.470.20">
    <property type="entry name" value="ATP-grasp fold, B domain"/>
    <property type="match status" value="1"/>
</dbReference>
<sequence length="871" mass="100319">MNRRKSRLSRSRGPAIRHSLEPFSSNRRSPSRSSRPSRFSRRRSRSRSGVRRLNRSNRTGSLRGNRPINTRVFSDSEYSARSPSVDFLRPRRSVMRSSSRRSFDGSVYGRSGRSASVSHRSRSSRPSRHRSHSKSARTRGRGHGHSVTYKIVFRSRSRDSRSRSRSRSRRRSHRRSRSRSESAKRSKRQSTRSHQNNAKRKCLMGCTISSEFCSEITNSTSSSKVHPVDTIPTTSYPIKPVEYYDPEPAEDVNFSKTKKPHSPNRRISLQVESKKLQLPLTRSSSLSSIMENRPPSGVSSTSFTRIQRLKNNTSRRYTIDTSRAKSNQFVVSMCAKKIGIVEYPEGRPDKRACDVYWHNVVLSDMNKIVTSPNSKVNKFPGMNELAKKISLTHAISSMQKLFPDEYAFYPKSWFLPAHFQDFQRYYNQAQLYEKNELWFIVKPDEGAQGTGIYLINNPNQIRDSNQKQLVQEYVADPLLMGDKLKFDFRVYGVIKSINPLSIYVAREGMARFCTEKYEKPDSSNFKNLYAHLTNYSLNKANEMYVHSNTLQDQTKGSKRLLSTVFHQLEARGVKTKRLWHDIKLILVKTTLAMLPEIMLHYEHHFYDSAGPQCFQIMGFDVLIREDGTPILLEVNAAPSLTADHIIPFPGRSLTEGGQRVRSIVDEVIKFPLVRDTLLLILGLLNEEYNSSIKGETKSLDDFQTIKQRRKPHLSEIFPTRYGAHSGHLLFLDKAMYIYMQFVQLRNNVNITSAGLKQFVRKCNLQDIIPISQIDEKVAEINYYFTGIRPTFGNVKNSGNGLPFHAFLMFLFFVAEKKFNLESDLLSKVQRLLSFCDMSLRHYGHVVVESLSFKMFKFEINKHTPASTLRIN</sequence>
<dbReference type="GO" id="GO:0005524">
    <property type="term" value="F:ATP binding"/>
    <property type="evidence" value="ECO:0007669"/>
    <property type="project" value="UniProtKB-KW"/>
</dbReference>
<feature type="compositionally biased region" description="Low complexity" evidence="5">
    <location>
        <begin position="24"/>
        <end position="37"/>
    </location>
</feature>
<evidence type="ECO:0008006" key="8">
    <source>
        <dbReference type="Google" id="ProtNLM"/>
    </source>
</evidence>
<feature type="compositionally biased region" description="Basic residues" evidence="5">
    <location>
        <begin position="38"/>
        <end position="55"/>
    </location>
</feature>
<feature type="region of interest" description="Disordered" evidence="5">
    <location>
        <begin position="1"/>
        <end position="198"/>
    </location>
</feature>
<proteinExistence type="inferred from homology"/>
<comment type="similarity">
    <text evidence="1">Belongs to the tubulin--tyrosine ligase family.</text>
</comment>
<keyword evidence="2" id="KW-0436">Ligase</keyword>
<dbReference type="SUPFAM" id="SSF56059">
    <property type="entry name" value="Glutathione synthetase ATP-binding domain-like"/>
    <property type="match status" value="1"/>
</dbReference>
<dbReference type="GO" id="GO:0036064">
    <property type="term" value="C:ciliary basal body"/>
    <property type="evidence" value="ECO:0007669"/>
    <property type="project" value="TreeGrafter"/>
</dbReference>
<feature type="compositionally biased region" description="Basic residues" evidence="5">
    <location>
        <begin position="163"/>
        <end position="177"/>
    </location>
</feature>
<dbReference type="PANTHER" id="PTHR12241">
    <property type="entry name" value="TUBULIN POLYGLUTAMYLASE"/>
    <property type="match status" value="1"/>
</dbReference>
<dbReference type="EnsemblMetazoa" id="CJA18546.1">
    <property type="protein sequence ID" value="CJA18546.1"/>
    <property type="gene ID" value="WBGene00137750"/>
</dbReference>
<evidence type="ECO:0000256" key="1">
    <source>
        <dbReference type="ARBA" id="ARBA00006820"/>
    </source>
</evidence>
<name>A0A8R1I575_CAEJA</name>
<organism evidence="6 7">
    <name type="scientific">Caenorhabditis japonica</name>
    <dbReference type="NCBI Taxonomy" id="281687"/>
    <lineage>
        <taxon>Eukaryota</taxon>
        <taxon>Metazoa</taxon>
        <taxon>Ecdysozoa</taxon>
        <taxon>Nematoda</taxon>
        <taxon>Chromadorea</taxon>
        <taxon>Rhabditida</taxon>
        <taxon>Rhabditina</taxon>
        <taxon>Rhabditomorpha</taxon>
        <taxon>Rhabditoidea</taxon>
        <taxon>Rhabditidae</taxon>
        <taxon>Peloderinae</taxon>
        <taxon>Caenorhabditis</taxon>
    </lineage>
</organism>
<dbReference type="GO" id="GO:0070740">
    <property type="term" value="F:tubulin-glutamic acid ligase activity"/>
    <property type="evidence" value="ECO:0007669"/>
    <property type="project" value="TreeGrafter"/>
</dbReference>
<evidence type="ECO:0000256" key="2">
    <source>
        <dbReference type="ARBA" id="ARBA00022598"/>
    </source>
</evidence>
<dbReference type="AlphaFoldDB" id="A0A8R1I575"/>
<protein>
    <recommendedName>
        <fullName evidence="8">Tubulin--tyrosine ligase-like protein 9</fullName>
    </recommendedName>
</protein>